<dbReference type="InterPro" id="IPR040626">
    <property type="entry name" value="Pepdidase_M14_N"/>
</dbReference>
<dbReference type="OrthoDB" id="10253041at2759"/>
<feature type="domain" description="Peptidase M14" evidence="11">
    <location>
        <begin position="321"/>
        <end position="599"/>
    </location>
</feature>
<dbReference type="EMBL" id="CAJNON010000239">
    <property type="protein sequence ID" value="CAF1132717.1"/>
    <property type="molecule type" value="Genomic_DNA"/>
</dbReference>
<comment type="similarity">
    <text evidence="2 9">Belongs to the peptidase M14 family.</text>
</comment>
<evidence type="ECO:0000313" key="12">
    <source>
        <dbReference type="EMBL" id="CAF1132717.1"/>
    </source>
</evidence>
<dbReference type="PROSITE" id="PS52035">
    <property type="entry name" value="PEPTIDASE_M14"/>
    <property type="match status" value="1"/>
</dbReference>
<keyword evidence="5" id="KW-0479">Metal-binding</keyword>
<dbReference type="InterPro" id="IPR050821">
    <property type="entry name" value="Cytosolic_carboxypeptidase"/>
</dbReference>
<dbReference type="FunFam" id="3.40.630.10:FF:000011">
    <property type="entry name" value="cytosolic carboxypeptidase 2 isoform X1"/>
    <property type="match status" value="1"/>
</dbReference>
<dbReference type="Pfam" id="PF00246">
    <property type="entry name" value="Peptidase_M14"/>
    <property type="match status" value="1"/>
</dbReference>
<dbReference type="PANTHER" id="PTHR12756">
    <property type="entry name" value="CYTOSOLIC CARBOXYPEPTIDASE"/>
    <property type="match status" value="1"/>
</dbReference>
<evidence type="ECO:0000259" key="11">
    <source>
        <dbReference type="PROSITE" id="PS52035"/>
    </source>
</evidence>
<dbReference type="GO" id="GO:0006508">
    <property type="term" value="P:proteolysis"/>
    <property type="evidence" value="ECO:0007669"/>
    <property type="project" value="UniProtKB-KW"/>
</dbReference>
<feature type="region of interest" description="Disordered" evidence="10">
    <location>
        <begin position="637"/>
        <end position="663"/>
    </location>
</feature>
<keyword evidence="6" id="KW-0378">Hydrolase</keyword>
<dbReference type="CDD" id="cd06907">
    <property type="entry name" value="M14_AGBL2-3_like"/>
    <property type="match status" value="1"/>
</dbReference>
<feature type="compositionally biased region" description="Basic and acidic residues" evidence="10">
    <location>
        <begin position="686"/>
        <end position="705"/>
    </location>
</feature>
<evidence type="ECO:0000256" key="3">
    <source>
        <dbReference type="ARBA" id="ARBA00022645"/>
    </source>
</evidence>
<evidence type="ECO:0000256" key="5">
    <source>
        <dbReference type="ARBA" id="ARBA00022723"/>
    </source>
</evidence>
<evidence type="ECO:0000256" key="6">
    <source>
        <dbReference type="ARBA" id="ARBA00022801"/>
    </source>
</evidence>
<keyword evidence="4" id="KW-0645">Protease</keyword>
<feature type="active site" description="Proton donor/acceptor" evidence="9">
    <location>
        <position position="563"/>
    </location>
</feature>
<dbReference type="GO" id="GO:0004181">
    <property type="term" value="F:metallocarboxypeptidase activity"/>
    <property type="evidence" value="ECO:0007669"/>
    <property type="project" value="InterPro"/>
</dbReference>
<keyword evidence="7" id="KW-0862">Zinc</keyword>
<evidence type="ECO:0000256" key="2">
    <source>
        <dbReference type="ARBA" id="ARBA00005988"/>
    </source>
</evidence>
<accession>A0A814RG41</accession>
<feature type="region of interest" description="Disordered" evidence="10">
    <location>
        <begin position="682"/>
        <end position="713"/>
    </location>
</feature>
<evidence type="ECO:0000256" key="10">
    <source>
        <dbReference type="SAM" id="MobiDB-lite"/>
    </source>
</evidence>
<comment type="caution">
    <text evidence="12">The sequence shown here is derived from an EMBL/GenBank/DDBJ whole genome shotgun (WGS) entry which is preliminary data.</text>
</comment>
<dbReference type="InterPro" id="IPR000834">
    <property type="entry name" value="Peptidase_M14"/>
</dbReference>
<feature type="compositionally biased region" description="Polar residues" evidence="10">
    <location>
        <begin position="1013"/>
        <end position="1045"/>
    </location>
</feature>
<evidence type="ECO:0000256" key="8">
    <source>
        <dbReference type="ARBA" id="ARBA00023049"/>
    </source>
</evidence>
<dbReference type="PANTHER" id="PTHR12756:SF45">
    <property type="entry name" value="CYTOSOLIC CARBOXYPEPTIDASE NNA1"/>
    <property type="match status" value="1"/>
</dbReference>
<dbReference type="Proteomes" id="UP000663891">
    <property type="component" value="Unassembled WGS sequence"/>
</dbReference>
<feature type="region of interest" description="Disordered" evidence="10">
    <location>
        <begin position="998"/>
        <end position="1089"/>
    </location>
</feature>
<dbReference type="SUPFAM" id="SSF53187">
    <property type="entry name" value="Zn-dependent exopeptidases"/>
    <property type="match status" value="1"/>
</dbReference>
<gene>
    <name evidence="12" type="ORF">VCS650_LOCUS21825</name>
</gene>
<evidence type="ECO:0000256" key="1">
    <source>
        <dbReference type="ARBA" id="ARBA00001947"/>
    </source>
</evidence>
<protein>
    <recommendedName>
        <fullName evidence="11">Peptidase M14 domain-containing protein</fullName>
    </recommendedName>
</protein>
<proteinExistence type="inferred from homology"/>
<dbReference type="GO" id="GO:0008270">
    <property type="term" value="F:zinc ion binding"/>
    <property type="evidence" value="ECO:0007669"/>
    <property type="project" value="InterPro"/>
</dbReference>
<evidence type="ECO:0000256" key="7">
    <source>
        <dbReference type="ARBA" id="ARBA00022833"/>
    </source>
</evidence>
<organism evidence="12 13">
    <name type="scientific">Adineta steineri</name>
    <dbReference type="NCBI Taxonomy" id="433720"/>
    <lineage>
        <taxon>Eukaryota</taxon>
        <taxon>Metazoa</taxon>
        <taxon>Spiralia</taxon>
        <taxon>Gnathifera</taxon>
        <taxon>Rotifera</taxon>
        <taxon>Eurotatoria</taxon>
        <taxon>Bdelloidea</taxon>
        <taxon>Adinetida</taxon>
        <taxon>Adinetidae</taxon>
        <taxon>Adineta</taxon>
    </lineage>
</organism>
<name>A0A814RG41_9BILA</name>
<feature type="compositionally biased region" description="Basic and acidic residues" evidence="10">
    <location>
        <begin position="1050"/>
        <end position="1061"/>
    </location>
</feature>
<evidence type="ECO:0000256" key="9">
    <source>
        <dbReference type="PROSITE-ProRule" id="PRU01379"/>
    </source>
</evidence>
<sequence>MELGAVDYSLLSSPYDSFMRKHLQHYGYFSGRADIIKKYGFLPSKAQLASSSSDSESSGSEEEHEKYKNRSSASEVKLPIRQARVPNLNPRATSNEESSFEPRWPSEIEVLNEPRIKHINIPPSQPEYFYKPTTDHGPFVRSFDENNGRIVYNYNPETSGYFVRSRVGGNREGCRSAAVSLQNTEDTTVLFESRFESGNLMKAVQVGEFDYELYLRYDLYTKRNTQWFYFRLQNIQTDKRYRFTIVNFFKSTSLYSSGMKPLLYSIEDAENKGIGWRRWGEEIVYYKNNLLAPDNTTNMYSLTWTCKFPNNNDTYYFAHCYPYTYSDLQDYLNEIQTDRFKNEYCKQKVLCRTLAGNFIYMLTITNPTPPQAINICSPSEHQGKKGVVVTARVHPGETNGSWMMKGLMDFLLGDSADARLLRDNFIFKIIPMLNPDGVIVGNYRCSLSGRDLNRNYKTVLKDAYPSIWHTREMVKRFMTETELVLYCDFHGHSRKQNVFVYGCENKNAPNERLKERIFPAMLSKNDPSKFSYDSCKFKVQKNKEGTGRVVMWSLGIMNSYTLEATFCGSTQGERAGQHFNTKDLESIGYHFLDSLLDYCDPDETKRDRVLYELEDNLRHSIQMKLLARGMNPGSLADIDLDQFSSDDDSSEDDGSDSSVDDGLPKHLEVIAAANIRLKKTRKKVLPAKDTKKKDEIDKENSDKNKTNGLLLNKNRNSQFPNIALLETTVNTETVLETDMDSKQRRKRRTRGYATYRVCKCVACLNAQIPRTEMPVVNELAKSRPSMSARRLHNCNSDPVRIEGATGLINRSNRWPILAPTSISNNRQSTADERARRCQAEAYKLLTRDVPTNDREKQSIAHQQLLDTISLTSSLYRTQKSVIEKGILDSKKNDLVRYSSSQTNDTHELTLLNDSRGAFTTTYLLRRLNNLERESAITTNIASSIQQSLLPASNVDVDTTNPLTTDNETDLDASRTTLLNQDDDGRHLRSSYVANRVSSQLQERLIGPPRRPRSLTSSSQNRTIIDVQNIQPTNQNRQSGLQQYQKQRVMPKYDERRSRDSLVNDDNSSSTISRLVSVTSNNTTSRQDVGSLNRLQTIRSLNVKKSSK</sequence>
<dbReference type="Gene3D" id="3.40.630.10">
    <property type="entry name" value="Zn peptidases"/>
    <property type="match status" value="1"/>
</dbReference>
<feature type="region of interest" description="Disordered" evidence="10">
    <location>
        <begin position="49"/>
        <end position="101"/>
    </location>
</feature>
<comment type="cofactor">
    <cofactor evidence="1">
        <name>Zn(2+)</name>
        <dbReference type="ChEBI" id="CHEBI:29105"/>
    </cofactor>
</comment>
<evidence type="ECO:0000256" key="4">
    <source>
        <dbReference type="ARBA" id="ARBA00022670"/>
    </source>
</evidence>
<feature type="compositionally biased region" description="Acidic residues" evidence="10">
    <location>
        <begin position="638"/>
        <end position="659"/>
    </location>
</feature>
<dbReference type="Gene3D" id="2.60.40.3120">
    <property type="match status" value="1"/>
</dbReference>
<reference evidence="12" key="1">
    <citation type="submission" date="2021-02" db="EMBL/GenBank/DDBJ databases">
        <authorList>
            <person name="Nowell W R."/>
        </authorList>
    </citation>
    <scope>NUCLEOTIDE SEQUENCE</scope>
</reference>
<dbReference type="AlphaFoldDB" id="A0A814RG41"/>
<feature type="compositionally biased region" description="Polar residues" evidence="10">
    <location>
        <begin position="1063"/>
        <end position="1089"/>
    </location>
</feature>
<evidence type="ECO:0000313" key="13">
    <source>
        <dbReference type="Proteomes" id="UP000663891"/>
    </source>
</evidence>
<keyword evidence="3" id="KW-0121">Carboxypeptidase</keyword>
<keyword evidence="8" id="KW-0482">Metalloprotease</keyword>
<dbReference type="Pfam" id="PF18027">
    <property type="entry name" value="Pepdidase_M14_N"/>
    <property type="match status" value="1"/>
</dbReference>